<dbReference type="Pfam" id="PF00436">
    <property type="entry name" value="SSB"/>
    <property type="match status" value="1"/>
</dbReference>
<dbReference type="GO" id="GO:0009295">
    <property type="term" value="C:nucleoid"/>
    <property type="evidence" value="ECO:0007669"/>
    <property type="project" value="TreeGrafter"/>
</dbReference>
<dbReference type="PIRSF" id="PIRSF002070">
    <property type="entry name" value="SSB"/>
    <property type="match status" value="1"/>
</dbReference>
<comment type="caution">
    <text evidence="5">The sequence shown here is derived from an EMBL/GenBank/DDBJ whole genome shotgun (WGS) entry which is preliminary data.</text>
</comment>
<proteinExistence type="inferred from homology"/>
<evidence type="ECO:0000256" key="1">
    <source>
        <dbReference type="ARBA" id="ARBA00023125"/>
    </source>
</evidence>
<dbReference type="PANTHER" id="PTHR10302">
    <property type="entry name" value="SINGLE-STRANDED DNA-BINDING PROTEIN"/>
    <property type="match status" value="1"/>
</dbReference>
<evidence type="ECO:0000256" key="3">
    <source>
        <dbReference type="PIRNR" id="PIRNR002070"/>
    </source>
</evidence>
<dbReference type="InterPro" id="IPR012340">
    <property type="entry name" value="NA-bd_OB-fold"/>
</dbReference>
<dbReference type="AlphaFoldDB" id="A0A2H0N487"/>
<sequence>MDLNRATIIGRLTHDPEVKTTPSGQTVCTISLATNRAWTDNSGQKQEKSEFHNCVLWGKLAEIAGQYLSKGRRAYIEGRLQTRDWVGQDGVKRYRTEIVAENMIMLDGPKGSGTPNSGNFSSQNTSSQNMQSNDDFGNSVVEEEIKVEDIPF</sequence>
<feature type="compositionally biased region" description="Low complexity" evidence="4">
    <location>
        <begin position="116"/>
        <end position="133"/>
    </location>
</feature>
<dbReference type="EMBL" id="PCWN01000009">
    <property type="protein sequence ID" value="PIR03703.1"/>
    <property type="molecule type" value="Genomic_DNA"/>
</dbReference>
<organism evidence="5 6">
    <name type="scientific">Candidatus Magasanikbacteria bacterium CG11_big_fil_rev_8_21_14_0_20_39_34</name>
    <dbReference type="NCBI Taxonomy" id="1974653"/>
    <lineage>
        <taxon>Bacteria</taxon>
        <taxon>Candidatus Magasanikiibacteriota</taxon>
    </lineage>
</organism>
<dbReference type="HAMAP" id="MF_00984">
    <property type="entry name" value="SSB"/>
    <property type="match status" value="1"/>
</dbReference>
<dbReference type="GO" id="GO:0006260">
    <property type="term" value="P:DNA replication"/>
    <property type="evidence" value="ECO:0007669"/>
    <property type="project" value="InterPro"/>
</dbReference>
<dbReference type="InterPro" id="IPR000424">
    <property type="entry name" value="Primosome_PriB/ssb"/>
</dbReference>
<feature type="region of interest" description="Disordered" evidence="4">
    <location>
        <begin position="107"/>
        <end position="152"/>
    </location>
</feature>
<dbReference type="SUPFAM" id="SSF50249">
    <property type="entry name" value="Nucleic acid-binding proteins"/>
    <property type="match status" value="1"/>
</dbReference>
<protein>
    <recommendedName>
        <fullName evidence="2 3">Single-stranded DNA-binding protein</fullName>
        <shortName evidence="2">SSB</shortName>
    </recommendedName>
</protein>
<gene>
    <name evidence="5" type="ORF">COV59_04500</name>
</gene>
<evidence type="ECO:0000256" key="4">
    <source>
        <dbReference type="SAM" id="MobiDB-lite"/>
    </source>
</evidence>
<keyword evidence="1 2" id="KW-0238">DNA-binding</keyword>
<feature type="compositionally biased region" description="Basic and acidic residues" evidence="4">
    <location>
        <begin position="143"/>
        <end position="152"/>
    </location>
</feature>
<accession>A0A2H0N487</accession>
<name>A0A2H0N487_9BACT</name>
<dbReference type="Proteomes" id="UP000229600">
    <property type="component" value="Unassembled WGS sequence"/>
</dbReference>
<dbReference type="CDD" id="cd04496">
    <property type="entry name" value="SSB_OBF"/>
    <property type="match status" value="1"/>
</dbReference>
<dbReference type="NCBIfam" id="TIGR00621">
    <property type="entry name" value="ssb"/>
    <property type="match status" value="1"/>
</dbReference>
<evidence type="ECO:0000256" key="2">
    <source>
        <dbReference type="HAMAP-Rule" id="MF_00984"/>
    </source>
</evidence>
<reference evidence="5 6" key="1">
    <citation type="submission" date="2017-09" db="EMBL/GenBank/DDBJ databases">
        <title>Depth-based differentiation of microbial function through sediment-hosted aquifers and enrichment of novel symbionts in the deep terrestrial subsurface.</title>
        <authorList>
            <person name="Probst A.J."/>
            <person name="Ladd B."/>
            <person name="Jarett J.K."/>
            <person name="Geller-Mcgrath D.E."/>
            <person name="Sieber C.M."/>
            <person name="Emerson J.B."/>
            <person name="Anantharaman K."/>
            <person name="Thomas B.C."/>
            <person name="Malmstrom R."/>
            <person name="Stieglmeier M."/>
            <person name="Klingl A."/>
            <person name="Woyke T."/>
            <person name="Ryan C.M."/>
            <person name="Banfield J.F."/>
        </authorList>
    </citation>
    <scope>NUCLEOTIDE SEQUENCE [LARGE SCALE GENOMIC DNA]</scope>
    <source>
        <strain evidence="5">CG11_big_fil_rev_8_21_14_0_20_39_34</strain>
    </source>
</reference>
<dbReference type="InterPro" id="IPR011344">
    <property type="entry name" value="ssDNA-bd"/>
</dbReference>
<dbReference type="PROSITE" id="PS50935">
    <property type="entry name" value="SSB"/>
    <property type="match status" value="1"/>
</dbReference>
<dbReference type="GO" id="GO:0003697">
    <property type="term" value="F:single-stranded DNA binding"/>
    <property type="evidence" value="ECO:0007669"/>
    <property type="project" value="UniProtKB-UniRule"/>
</dbReference>
<comment type="caution">
    <text evidence="2">Lacks conserved residue(s) required for the propagation of feature annotation.</text>
</comment>
<dbReference type="PANTHER" id="PTHR10302:SF27">
    <property type="entry name" value="SINGLE-STRANDED DNA-BINDING PROTEIN"/>
    <property type="match status" value="1"/>
</dbReference>
<evidence type="ECO:0000313" key="6">
    <source>
        <dbReference type="Proteomes" id="UP000229600"/>
    </source>
</evidence>
<comment type="subunit">
    <text evidence="2">Homotetramer.</text>
</comment>
<dbReference type="Gene3D" id="2.40.50.140">
    <property type="entry name" value="Nucleic acid-binding proteins"/>
    <property type="match status" value="1"/>
</dbReference>
<evidence type="ECO:0000313" key="5">
    <source>
        <dbReference type="EMBL" id="PIR03703.1"/>
    </source>
</evidence>